<dbReference type="Gene3D" id="1.25.40.10">
    <property type="entry name" value="Tetratricopeptide repeat domain"/>
    <property type="match status" value="1"/>
</dbReference>
<dbReference type="Gene3D" id="3.40.50.2000">
    <property type="entry name" value="Glycogen Phosphorylase B"/>
    <property type="match status" value="1"/>
</dbReference>
<dbReference type="EMBL" id="LR796167">
    <property type="protein sequence ID" value="CAB4122851.1"/>
    <property type="molecule type" value="Genomic_DNA"/>
</dbReference>
<dbReference type="InterPro" id="IPR011990">
    <property type="entry name" value="TPR-like_helical_dom_sf"/>
</dbReference>
<evidence type="ECO:0000313" key="1">
    <source>
        <dbReference type="EMBL" id="CAB4122851.1"/>
    </source>
</evidence>
<sequence length="469" mass="53233">MTSDNQYPFNYYRPVFGDLSRINQHQLLDKLCDEISQHLPGCLETYDLLSYGYSQAKQFVKSVTWGERALISCQDEPSRTAVRFNLSKCLMAANYPEMALKHLAENLQLNPSDSDNIIDYAVALYATNQKDQAEQILRDLQSQQSFSDPKTQAVINFNLGVHDMRHGRFRQGMKKLSTGRSIKIWGSPAHGYPIPEWCGQAAQGKKLLVIGEGGAGDEIINVRFIKQLRDQGFTVDWASAHGLASVFGRLPFLATQNYKNLTNDIANIRDYDYWTPAMTLPVYLDLDKQDLWSGAYITADPDYVAKWHPVIKISNRPSIGVRWGGNPLYDHDLHRGLPVPELWNAIQDIPADFFSLQRDDNADEIHHCQGKMTDLSQDLATWEDTVAVIDSLDVVITSCTSVAHIAAAMNKRTIVLVPIVSYYVWAEETTASYWYSDRVTVLRQLRPRDWSEPLQQLRAILQTEFGQPI</sequence>
<accession>A0A6J5KM56</accession>
<dbReference type="Pfam" id="PF14559">
    <property type="entry name" value="TPR_19"/>
    <property type="match status" value="1"/>
</dbReference>
<proteinExistence type="predicted"/>
<gene>
    <name evidence="1" type="ORF">UFOVP29_81</name>
</gene>
<reference evidence="1" key="1">
    <citation type="submission" date="2020-04" db="EMBL/GenBank/DDBJ databases">
        <authorList>
            <person name="Chiriac C."/>
            <person name="Salcher M."/>
            <person name="Ghai R."/>
            <person name="Kavagutti S V."/>
        </authorList>
    </citation>
    <scope>NUCLEOTIDE SEQUENCE</scope>
</reference>
<protein>
    <submittedName>
        <fullName evidence="1">Tetratricopeptide repeat</fullName>
    </submittedName>
</protein>
<organism evidence="1">
    <name type="scientific">uncultured Caudovirales phage</name>
    <dbReference type="NCBI Taxonomy" id="2100421"/>
    <lineage>
        <taxon>Viruses</taxon>
        <taxon>Duplodnaviria</taxon>
        <taxon>Heunggongvirae</taxon>
        <taxon>Uroviricota</taxon>
        <taxon>Caudoviricetes</taxon>
        <taxon>Peduoviridae</taxon>
        <taxon>Maltschvirus</taxon>
        <taxon>Maltschvirus maltsch</taxon>
    </lineage>
</organism>
<name>A0A6J5KM56_9CAUD</name>
<dbReference type="SUPFAM" id="SSF53756">
    <property type="entry name" value="UDP-Glycosyltransferase/glycogen phosphorylase"/>
    <property type="match status" value="1"/>
</dbReference>
<dbReference type="SUPFAM" id="SSF48452">
    <property type="entry name" value="TPR-like"/>
    <property type="match status" value="1"/>
</dbReference>